<protein>
    <submittedName>
        <fullName evidence="1">Uncharacterized protein</fullName>
    </submittedName>
</protein>
<reference evidence="1" key="1">
    <citation type="journal article" date="2023" name="G3 (Bethesda)">
        <title>A reference genome for the long-term kleptoplast-retaining sea slug Elysia crispata morphotype clarki.</title>
        <authorList>
            <person name="Eastman K.E."/>
            <person name="Pendleton A.L."/>
            <person name="Shaikh M.A."/>
            <person name="Suttiyut T."/>
            <person name="Ogas R."/>
            <person name="Tomko P."/>
            <person name="Gavelis G."/>
            <person name="Widhalm J.R."/>
            <person name="Wisecaver J.H."/>
        </authorList>
    </citation>
    <scope>NUCLEOTIDE SEQUENCE</scope>
    <source>
        <strain evidence="1">ECLA1</strain>
    </source>
</reference>
<organism evidence="1 2">
    <name type="scientific">Elysia crispata</name>
    <name type="common">lettuce slug</name>
    <dbReference type="NCBI Taxonomy" id="231223"/>
    <lineage>
        <taxon>Eukaryota</taxon>
        <taxon>Metazoa</taxon>
        <taxon>Spiralia</taxon>
        <taxon>Lophotrochozoa</taxon>
        <taxon>Mollusca</taxon>
        <taxon>Gastropoda</taxon>
        <taxon>Heterobranchia</taxon>
        <taxon>Euthyneura</taxon>
        <taxon>Panpulmonata</taxon>
        <taxon>Sacoglossa</taxon>
        <taxon>Placobranchoidea</taxon>
        <taxon>Plakobranchidae</taxon>
        <taxon>Elysia</taxon>
    </lineage>
</organism>
<keyword evidence="2" id="KW-1185">Reference proteome</keyword>
<dbReference type="EMBL" id="JAWDGP010005477">
    <property type="protein sequence ID" value="KAK3756736.1"/>
    <property type="molecule type" value="Genomic_DNA"/>
</dbReference>
<name>A0AAE1D461_9GAST</name>
<sequence length="206" mass="23019">MTAPEGTQVQSLCSYHVTIVFPPKSVSTPLSLLSSRPTWNCWFDAVTYHKERLELLRDFVEGKGEHCGRMAPDSLVCLQAVCSSTNKMQALQAEINLICEYYKEVIAATDIIMSKSKAKCRKVNAKLEKYMSEEGQPGINFIKQIQFFDPCKLILFDITDLSALPGLSHVPVPEIKSYKESLGPKAMKVSGGYPTRPDGVLEQHQF</sequence>
<evidence type="ECO:0000313" key="2">
    <source>
        <dbReference type="Proteomes" id="UP001283361"/>
    </source>
</evidence>
<dbReference type="AlphaFoldDB" id="A0AAE1D461"/>
<evidence type="ECO:0000313" key="1">
    <source>
        <dbReference type="EMBL" id="KAK3756736.1"/>
    </source>
</evidence>
<accession>A0AAE1D461</accession>
<proteinExistence type="predicted"/>
<gene>
    <name evidence="1" type="ORF">RRG08_018460</name>
</gene>
<dbReference type="Proteomes" id="UP001283361">
    <property type="component" value="Unassembled WGS sequence"/>
</dbReference>
<comment type="caution">
    <text evidence="1">The sequence shown here is derived from an EMBL/GenBank/DDBJ whole genome shotgun (WGS) entry which is preliminary data.</text>
</comment>